<reference evidence="3 4" key="1">
    <citation type="submission" date="2019-05" db="EMBL/GenBank/DDBJ databases">
        <title>Mikania micrantha, genome provides insights into the molecular mechanism of rapid growth.</title>
        <authorList>
            <person name="Liu B."/>
        </authorList>
    </citation>
    <scope>NUCLEOTIDE SEQUENCE [LARGE SCALE GENOMIC DNA]</scope>
    <source>
        <strain evidence="3">NLD-2019</strain>
        <tissue evidence="3">Leaf</tissue>
    </source>
</reference>
<evidence type="ECO:0000313" key="3">
    <source>
        <dbReference type="EMBL" id="KAD4385431.1"/>
    </source>
</evidence>
<dbReference type="EMBL" id="SZYD01000013">
    <property type="protein sequence ID" value="KAD4385431.1"/>
    <property type="molecule type" value="Genomic_DNA"/>
</dbReference>
<dbReference type="OrthoDB" id="2997568at2759"/>
<dbReference type="Gene3D" id="3.40.800.20">
    <property type="entry name" value="Histone deacetylase domain"/>
    <property type="match status" value="1"/>
</dbReference>
<name>A0A5N6N7Z3_9ASTR</name>
<proteinExistence type="predicted"/>
<keyword evidence="2" id="KW-0156">Chromatin regulator</keyword>
<dbReference type="InterPro" id="IPR037138">
    <property type="entry name" value="His_deacetylse_dom_sf"/>
</dbReference>
<protein>
    <submittedName>
        <fullName evidence="3">Uncharacterized protein</fullName>
    </submittedName>
</protein>
<dbReference type="Proteomes" id="UP000326396">
    <property type="component" value="Linkage Group LG3"/>
</dbReference>
<comment type="caution">
    <text evidence="3">The sequence shown here is derived from an EMBL/GenBank/DDBJ whole genome shotgun (WGS) entry which is preliminary data.</text>
</comment>
<keyword evidence="4" id="KW-1185">Reference proteome</keyword>
<dbReference type="SUPFAM" id="SSF52768">
    <property type="entry name" value="Arginase/deacetylase"/>
    <property type="match status" value="1"/>
</dbReference>
<sequence length="140" mass="15455">MGKNRKIVGCPTVIASAIVTQQPSSPHQRQTSSMVVLVSTTEISPISMPHKAYPVELAQFHSADYVEFLIERVYAGGTIGKVHLKEYITLNSDDMHTLYPCFLSDAARRLNNQLCDIAINWAGGLHHAKKCEASGILLYQ</sequence>
<evidence type="ECO:0000313" key="4">
    <source>
        <dbReference type="Proteomes" id="UP000326396"/>
    </source>
</evidence>
<dbReference type="InterPro" id="IPR023696">
    <property type="entry name" value="Ureohydrolase_dom_sf"/>
</dbReference>
<organism evidence="3 4">
    <name type="scientific">Mikania micrantha</name>
    <name type="common">bitter vine</name>
    <dbReference type="NCBI Taxonomy" id="192012"/>
    <lineage>
        <taxon>Eukaryota</taxon>
        <taxon>Viridiplantae</taxon>
        <taxon>Streptophyta</taxon>
        <taxon>Embryophyta</taxon>
        <taxon>Tracheophyta</taxon>
        <taxon>Spermatophyta</taxon>
        <taxon>Magnoliopsida</taxon>
        <taxon>eudicotyledons</taxon>
        <taxon>Gunneridae</taxon>
        <taxon>Pentapetalae</taxon>
        <taxon>asterids</taxon>
        <taxon>campanulids</taxon>
        <taxon>Asterales</taxon>
        <taxon>Asteraceae</taxon>
        <taxon>Asteroideae</taxon>
        <taxon>Heliantheae alliance</taxon>
        <taxon>Eupatorieae</taxon>
        <taxon>Mikania</taxon>
    </lineage>
</organism>
<gene>
    <name evidence="3" type="ORF">E3N88_25599</name>
</gene>
<accession>A0A5N6N7Z3</accession>
<keyword evidence="1" id="KW-0678">Repressor</keyword>
<evidence type="ECO:0000256" key="1">
    <source>
        <dbReference type="ARBA" id="ARBA00022491"/>
    </source>
</evidence>
<evidence type="ECO:0000256" key="2">
    <source>
        <dbReference type="ARBA" id="ARBA00022853"/>
    </source>
</evidence>
<dbReference type="GO" id="GO:0006325">
    <property type="term" value="P:chromatin organization"/>
    <property type="evidence" value="ECO:0007669"/>
    <property type="project" value="UniProtKB-KW"/>
</dbReference>
<dbReference type="AlphaFoldDB" id="A0A5N6N7Z3"/>